<dbReference type="GO" id="GO:0052689">
    <property type="term" value="F:carboxylic ester hydrolase activity"/>
    <property type="evidence" value="ECO:0007669"/>
    <property type="project" value="UniProtKB-KW"/>
</dbReference>
<comment type="similarity">
    <text evidence="1">Belongs to the cutinase family.</text>
</comment>
<sequence length="248" mass="25650">MLRRKRVLTSSFGSVLVRSAVVTVALALAAPAAALAAPDSGSSDSGSADFGSSQGPNIDPNNYAQDCPDVLLLAVSGATDSDSDRNPLNEEAQTIASNWVGNVTVPVGEANADSPGTVGWLYVPYSSTYGFDVLDNVPTYQESVREALAGTNRFLEENKAKCGSSTKFVLLGYSVGAEVMERLAVDIGSRPATASVTSDDIAGVALVGDPYRPAGTPSLGQPGPSGGGFMSSEPKDYGTLTPKMKWFC</sequence>
<evidence type="ECO:0000256" key="6">
    <source>
        <dbReference type="SAM" id="SignalP"/>
    </source>
</evidence>
<keyword evidence="3" id="KW-0378">Hydrolase</keyword>
<feature type="chain" id="PRO_5043644017" evidence="6">
    <location>
        <begin position="37"/>
        <end position="248"/>
    </location>
</feature>
<evidence type="ECO:0000313" key="8">
    <source>
        <dbReference type="Proteomes" id="UP001195196"/>
    </source>
</evidence>
<feature type="region of interest" description="Disordered" evidence="5">
    <location>
        <begin position="213"/>
        <end position="235"/>
    </location>
</feature>
<keyword evidence="6" id="KW-0732">Signal</keyword>
<gene>
    <name evidence="7" type="ORF">JTZ10_23660</name>
</gene>
<evidence type="ECO:0000256" key="5">
    <source>
        <dbReference type="SAM" id="MobiDB-lite"/>
    </source>
</evidence>
<organism evidence="7 8">
    <name type="scientific">Gordonia rubripertincta</name>
    <name type="common">Rhodococcus corallinus</name>
    <dbReference type="NCBI Taxonomy" id="36822"/>
    <lineage>
        <taxon>Bacteria</taxon>
        <taxon>Bacillati</taxon>
        <taxon>Actinomycetota</taxon>
        <taxon>Actinomycetes</taxon>
        <taxon>Mycobacteriales</taxon>
        <taxon>Gordoniaceae</taxon>
        <taxon>Gordonia</taxon>
    </lineage>
</organism>
<evidence type="ECO:0000256" key="1">
    <source>
        <dbReference type="ARBA" id="ARBA00007534"/>
    </source>
</evidence>
<keyword evidence="2" id="KW-0719">Serine esterase</keyword>
<evidence type="ECO:0000256" key="3">
    <source>
        <dbReference type="ARBA" id="ARBA00022801"/>
    </source>
</evidence>
<dbReference type="SUPFAM" id="SSF53474">
    <property type="entry name" value="alpha/beta-Hydrolases"/>
    <property type="match status" value="1"/>
</dbReference>
<dbReference type="RefSeq" id="WP_204719112.1">
    <property type="nucleotide sequence ID" value="NZ_JAFFGU010000075.1"/>
</dbReference>
<dbReference type="Gene3D" id="3.40.50.1820">
    <property type="entry name" value="alpha/beta hydrolase"/>
    <property type="match status" value="1"/>
</dbReference>
<keyword evidence="4" id="KW-1015">Disulfide bond</keyword>
<dbReference type="PANTHER" id="PTHR33630:SF9">
    <property type="entry name" value="CUTINASE 4"/>
    <property type="match status" value="1"/>
</dbReference>
<proteinExistence type="inferred from homology"/>
<feature type="compositionally biased region" description="Low complexity" evidence="5">
    <location>
        <begin position="37"/>
        <end position="53"/>
    </location>
</feature>
<dbReference type="Pfam" id="PF01083">
    <property type="entry name" value="Cutinase"/>
    <property type="match status" value="1"/>
</dbReference>
<protein>
    <submittedName>
        <fullName evidence="7">Cutinase family protein</fullName>
    </submittedName>
</protein>
<dbReference type="SMART" id="SM01110">
    <property type="entry name" value="Cutinase"/>
    <property type="match status" value="1"/>
</dbReference>
<dbReference type="InterPro" id="IPR029058">
    <property type="entry name" value="AB_hydrolase_fold"/>
</dbReference>
<dbReference type="EMBL" id="JAFFGU010000075">
    <property type="protein sequence ID" value="MBM7280731.1"/>
    <property type="molecule type" value="Genomic_DNA"/>
</dbReference>
<feature type="non-terminal residue" evidence="7">
    <location>
        <position position="248"/>
    </location>
</feature>
<evidence type="ECO:0000313" key="7">
    <source>
        <dbReference type="EMBL" id="MBM7280731.1"/>
    </source>
</evidence>
<dbReference type="AlphaFoldDB" id="A0AAW4GAE6"/>
<feature type="signal peptide" evidence="6">
    <location>
        <begin position="1"/>
        <end position="36"/>
    </location>
</feature>
<evidence type="ECO:0000256" key="4">
    <source>
        <dbReference type="ARBA" id="ARBA00023157"/>
    </source>
</evidence>
<reference evidence="7" key="1">
    <citation type="submission" date="2021-02" db="EMBL/GenBank/DDBJ databases">
        <title>Taxonomy, biology and ecology of Rhodococcus bacteria occurring in California pistachio and other woody hosts as revealed by genome sequence analyses.</title>
        <authorList>
            <person name="Riely B."/>
            <person name="Gai Y."/>
        </authorList>
    </citation>
    <scope>NUCLEOTIDE SEQUENCE</scope>
    <source>
        <strain evidence="7">BP-295</strain>
    </source>
</reference>
<name>A0AAW4GAE6_GORRU</name>
<accession>A0AAW4GAE6</accession>
<dbReference type="PANTHER" id="PTHR33630">
    <property type="entry name" value="CUTINASE RV1984C-RELATED-RELATED"/>
    <property type="match status" value="1"/>
</dbReference>
<evidence type="ECO:0000256" key="2">
    <source>
        <dbReference type="ARBA" id="ARBA00022487"/>
    </source>
</evidence>
<dbReference type="InterPro" id="IPR000675">
    <property type="entry name" value="Cutinase/axe"/>
</dbReference>
<feature type="region of interest" description="Disordered" evidence="5">
    <location>
        <begin position="37"/>
        <end position="61"/>
    </location>
</feature>
<comment type="caution">
    <text evidence="7">The sequence shown here is derived from an EMBL/GenBank/DDBJ whole genome shotgun (WGS) entry which is preliminary data.</text>
</comment>
<dbReference type="Proteomes" id="UP001195196">
    <property type="component" value="Unassembled WGS sequence"/>
</dbReference>